<evidence type="ECO:0000313" key="4">
    <source>
        <dbReference type="Proteomes" id="UP000007881"/>
    </source>
</evidence>
<dbReference type="PANTHER" id="PTHR43685">
    <property type="entry name" value="GLYCOSYLTRANSFERASE"/>
    <property type="match status" value="1"/>
</dbReference>
<dbReference type="InterPro" id="IPR001173">
    <property type="entry name" value="Glyco_trans_2-like"/>
</dbReference>
<keyword evidence="4" id="KW-1185">Reference proteome</keyword>
<dbReference type="eggNOG" id="COG1215">
    <property type="taxonomic scope" value="Bacteria"/>
</dbReference>
<feature type="region of interest" description="Disordered" evidence="1">
    <location>
        <begin position="249"/>
        <end position="301"/>
    </location>
</feature>
<reference evidence="3 4" key="1">
    <citation type="submission" date="2012-02" db="EMBL/GenBank/DDBJ databases">
        <title>Complete genome sequence of Phycisphaera mikurensis NBRC 102666.</title>
        <authorList>
            <person name="Ankai A."/>
            <person name="Hosoyama A."/>
            <person name="Terui Y."/>
            <person name="Sekine M."/>
            <person name="Fukai R."/>
            <person name="Kato Y."/>
            <person name="Nakamura S."/>
            <person name="Yamada-Narita S."/>
            <person name="Kawakoshi A."/>
            <person name="Fukunaga Y."/>
            <person name="Yamazaki S."/>
            <person name="Fujita N."/>
        </authorList>
    </citation>
    <scope>NUCLEOTIDE SEQUENCE [LARGE SCALE GENOMIC DNA]</scope>
    <source>
        <strain evidence="4">NBRC 102666 / KCTC 22515 / FYK2301M01</strain>
    </source>
</reference>
<evidence type="ECO:0000259" key="2">
    <source>
        <dbReference type="Pfam" id="PF00535"/>
    </source>
</evidence>
<dbReference type="Proteomes" id="UP000007881">
    <property type="component" value="Chromosome"/>
</dbReference>
<organism evidence="3 4">
    <name type="scientific">Phycisphaera mikurensis (strain NBRC 102666 / KCTC 22515 / FYK2301M01)</name>
    <dbReference type="NCBI Taxonomy" id="1142394"/>
    <lineage>
        <taxon>Bacteria</taxon>
        <taxon>Pseudomonadati</taxon>
        <taxon>Planctomycetota</taxon>
        <taxon>Phycisphaerae</taxon>
        <taxon>Phycisphaerales</taxon>
        <taxon>Phycisphaeraceae</taxon>
        <taxon>Phycisphaera</taxon>
    </lineage>
</organism>
<proteinExistence type="predicted"/>
<dbReference type="OrthoDB" id="9772170at2"/>
<dbReference type="Gene3D" id="3.90.550.10">
    <property type="entry name" value="Spore Coat Polysaccharide Biosynthesis Protein SpsA, Chain A"/>
    <property type="match status" value="1"/>
</dbReference>
<evidence type="ECO:0000256" key="1">
    <source>
        <dbReference type="SAM" id="MobiDB-lite"/>
    </source>
</evidence>
<dbReference type="GO" id="GO:0016740">
    <property type="term" value="F:transferase activity"/>
    <property type="evidence" value="ECO:0007669"/>
    <property type="project" value="UniProtKB-KW"/>
</dbReference>
<keyword evidence="3" id="KW-0808">Transferase</keyword>
<accession>I0IAY9</accession>
<protein>
    <submittedName>
        <fullName evidence="3">Putative glycosyltransferase</fullName>
    </submittedName>
</protein>
<dbReference type="GO" id="GO:0044010">
    <property type="term" value="P:single-species biofilm formation"/>
    <property type="evidence" value="ECO:0007669"/>
    <property type="project" value="TreeGrafter"/>
</dbReference>
<feature type="domain" description="Glycosyltransferase 2-like" evidence="2">
    <location>
        <begin position="24"/>
        <end position="149"/>
    </location>
</feature>
<dbReference type="STRING" id="1142394.PSMK_02680"/>
<dbReference type="RefSeq" id="WP_014435647.1">
    <property type="nucleotide sequence ID" value="NC_017080.1"/>
</dbReference>
<sequence length="353" mass="36615">MSATPAPARPATPADAAAAAPRVSVLMPARDAAGFIGDSARSVLAEAGVALELVVVDDGSTDGTAAVLAGIDDPRLRVVPGPRRGISAALNAAAAAARGSFLARCDADDFFPAGGRLGPQLGLLDARPDAVAVAGGYASMDARGRDLAVMDTGAAEADLTEELRGGRTRTHLGTWLIRRSAWEAVGGARSWFESAEDLDLQCRLAGEGRVLYRPGVAYRYRLHDASITHRLVSARRTFFDEAVTRFASQRAAGGPDDLERGRPPEPPGESTHAGGPGPAAPGHARSLSARQQAQGHLMAAAGRATAEGRRVEALRLLGRAFAADPAAIRRWHHLGQQAASALMRPTGGRGSAR</sequence>
<dbReference type="InterPro" id="IPR029044">
    <property type="entry name" value="Nucleotide-diphossugar_trans"/>
</dbReference>
<name>I0IAY9_PHYMF</name>
<dbReference type="AlphaFoldDB" id="I0IAY9"/>
<gene>
    <name evidence="3" type="ordered locus">PSMK_02680</name>
</gene>
<dbReference type="CDD" id="cd00761">
    <property type="entry name" value="Glyco_tranf_GTA_type"/>
    <property type="match status" value="1"/>
</dbReference>
<evidence type="ECO:0000313" key="3">
    <source>
        <dbReference type="EMBL" id="BAM02427.1"/>
    </source>
</evidence>
<dbReference type="InterPro" id="IPR050834">
    <property type="entry name" value="Glycosyltransf_2"/>
</dbReference>
<dbReference type="HOGENOM" id="CLU_784935_0_0_0"/>
<dbReference type="SUPFAM" id="SSF53448">
    <property type="entry name" value="Nucleotide-diphospho-sugar transferases"/>
    <property type="match status" value="1"/>
</dbReference>
<dbReference type="EMBL" id="AP012338">
    <property type="protein sequence ID" value="BAM02427.1"/>
    <property type="molecule type" value="Genomic_DNA"/>
</dbReference>
<dbReference type="Pfam" id="PF00535">
    <property type="entry name" value="Glycos_transf_2"/>
    <property type="match status" value="1"/>
</dbReference>
<dbReference type="KEGG" id="phm:PSMK_02680"/>
<dbReference type="PANTHER" id="PTHR43685:SF2">
    <property type="entry name" value="GLYCOSYLTRANSFERASE 2-LIKE DOMAIN-CONTAINING PROTEIN"/>
    <property type="match status" value="1"/>
</dbReference>